<evidence type="ECO:0000256" key="1">
    <source>
        <dbReference type="ARBA" id="ARBA00004141"/>
    </source>
</evidence>
<organism evidence="7 8">
    <name type="scientific">Parapedobacter composti</name>
    <dbReference type="NCBI Taxonomy" id="623281"/>
    <lineage>
        <taxon>Bacteria</taxon>
        <taxon>Pseudomonadati</taxon>
        <taxon>Bacteroidota</taxon>
        <taxon>Sphingobacteriia</taxon>
        <taxon>Sphingobacteriales</taxon>
        <taxon>Sphingobacteriaceae</taxon>
        <taxon>Parapedobacter</taxon>
    </lineage>
</organism>
<name>A0A1I1JZP8_9SPHI</name>
<evidence type="ECO:0000313" key="7">
    <source>
        <dbReference type="EMBL" id="SFC51223.1"/>
    </source>
</evidence>
<gene>
    <name evidence="7" type="ORF">SAMN05421747_11312</name>
</gene>
<reference evidence="7 8" key="1">
    <citation type="submission" date="2016-10" db="EMBL/GenBank/DDBJ databases">
        <authorList>
            <person name="de Groot N.N."/>
        </authorList>
    </citation>
    <scope>NUCLEOTIDE SEQUENCE [LARGE SCALE GENOMIC DNA]</scope>
    <source>
        <strain evidence="7 8">DSM 22900</strain>
    </source>
</reference>
<proteinExistence type="predicted"/>
<keyword evidence="3 5" id="KW-1133">Transmembrane helix</keyword>
<comment type="subcellular location">
    <subcellularLocation>
        <location evidence="1">Membrane</location>
        <topology evidence="1">Multi-pass membrane protein</topology>
    </subcellularLocation>
</comment>
<dbReference type="GO" id="GO:0016020">
    <property type="term" value="C:membrane"/>
    <property type="evidence" value="ECO:0007669"/>
    <property type="project" value="UniProtKB-SubCell"/>
</dbReference>
<dbReference type="Proteomes" id="UP000199577">
    <property type="component" value="Unassembled WGS sequence"/>
</dbReference>
<dbReference type="STRING" id="623281.SAMN05421747_11312"/>
<evidence type="ECO:0000313" key="8">
    <source>
        <dbReference type="Proteomes" id="UP000199577"/>
    </source>
</evidence>
<dbReference type="NCBIfam" id="NF045576">
    <property type="entry name" value="BT_3928_fam"/>
    <property type="match status" value="1"/>
</dbReference>
<dbReference type="RefSeq" id="WP_090974117.1">
    <property type="nucleotide sequence ID" value="NZ_FOLL01000013.1"/>
</dbReference>
<dbReference type="InterPro" id="IPR009908">
    <property type="entry name" value="Methylamine_util_MauE"/>
</dbReference>
<feature type="transmembrane region" description="Helical" evidence="5">
    <location>
        <begin position="82"/>
        <end position="103"/>
    </location>
</feature>
<feature type="transmembrane region" description="Helical" evidence="5">
    <location>
        <begin position="152"/>
        <end position="173"/>
    </location>
</feature>
<feature type="transmembrane region" description="Helical" evidence="5">
    <location>
        <begin position="54"/>
        <end position="75"/>
    </location>
</feature>
<feature type="domain" description="Methylamine utilisation protein MauE" evidence="6">
    <location>
        <begin position="7"/>
        <end position="138"/>
    </location>
</feature>
<accession>A0A1I1JZP8</accession>
<keyword evidence="2 5" id="KW-0812">Transmembrane</keyword>
<protein>
    <submittedName>
        <fullName evidence="7">DoxX protein</fullName>
    </submittedName>
</protein>
<sequence length="389" mass="43960">MGKTRINYILGFARIFTGLLFVFSGLIKANDPTGFGYKLEEYFHVFHLTFLNDYAVPIAVVICGLEILLGALLLLGFWSRAVAWGLLLLILFFTFLTFYSAFFEVVTSCGCFGDAIPLTPWQSFGKDLILLVFILVIFVNKHRIKPITSDGYTQAIVSVALIVVSLGVGIYTVNYLPFIDFLPYRKGADLPTLMTLPEGAEGDQYEIIYTLRHKTSNEEKKVSDKVYLAEEIWKDENWEIIGDPETKLVKKGYQIPIPDLLITDANGEDFTRQVIANPYYNLVVVAWDLNKTNLKALDTINTLVRKAAEAYNMRAVLLTSSSNQDAQRISDEHRLLTEIFFADAVPLKSMVRANPGVLLLRNGVVIDKWHYNTLPDFAQLDKAYFSKSF</sequence>
<feature type="transmembrane region" description="Helical" evidence="5">
    <location>
        <begin position="123"/>
        <end position="140"/>
    </location>
</feature>
<evidence type="ECO:0000256" key="5">
    <source>
        <dbReference type="SAM" id="Phobius"/>
    </source>
</evidence>
<feature type="transmembrane region" description="Helical" evidence="5">
    <location>
        <begin position="7"/>
        <end position="27"/>
    </location>
</feature>
<evidence type="ECO:0000256" key="2">
    <source>
        <dbReference type="ARBA" id="ARBA00022692"/>
    </source>
</evidence>
<dbReference type="AlphaFoldDB" id="A0A1I1JZP8"/>
<dbReference type="OrthoDB" id="648842at2"/>
<keyword evidence="8" id="KW-1185">Reference proteome</keyword>
<dbReference type="GO" id="GO:0030416">
    <property type="term" value="P:methylamine metabolic process"/>
    <property type="evidence" value="ECO:0007669"/>
    <property type="project" value="InterPro"/>
</dbReference>
<evidence type="ECO:0000256" key="3">
    <source>
        <dbReference type="ARBA" id="ARBA00022989"/>
    </source>
</evidence>
<evidence type="ECO:0000256" key="4">
    <source>
        <dbReference type="ARBA" id="ARBA00023136"/>
    </source>
</evidence>
<evidence type="ECO:0000259" key="6">
    <source>
        <dbReference type="Pfam" id="PF07291"/>
    </source>
</evidence>
<dbReference type="EMBL" id="FOLL01000013">
    <property type="protein sequence ID" value="SFC51223.1"/>
    <property type="molecule type" value="Genomic_DNA"/>
</dbReference>
<dbReference type="Pfam" id="PF07291">
    <property type="entry name" value="MauE"/>
    <property type="match status" value="1"/>
</dbReference>
<keyword evidence="4 5" id="KW-0472">Membrane</keyword>